<dbReference type="InterPro" id="IPR036291">
    <property type="entry name" value="NAD(P)-bd_dom_sf"/>
</dbReference>
<protein>
    <submittedName>
        <fullName evidence="7">Bifunctional acyl-CoA synthetase/GNAT family N-acetyltransferase</fullName>
    </submittedName>
</protein>
<dbReference type="PANTHER" id="PTHR43334:SF1">
    <property type="entry name" value="3-HYDROXYPROPIONATE--COA LIGASE [ADP-FORMING]"/>
    <property type="match status" value="1"/>
</dbReference>
<keyword evidence="8" id="KW-1185">Reference proteome</keyword>
<dbReference type="RefSeq" id="WP_161139052.1">
    <property type="nucleotide sequence ID" value="NZ_SPKJ01000005.1"/>
</dbReference>
<dbReference type="SUPFAM" id="SSF55729">
    <property type="entry name" value="Acyl-CoA N-acyltransferases (Nat)"/>
    <property type="match status" value="1"/>
</dbReference>
<keyword evidence="3" id="KW-0547">Nucleotide-binding</keyword>
<dbReference type="Pfam" id="PF13607">
    <property type="entry name" value="Succ_CoA_lig"/>
    <property type="match status" value="1"/>
</dbReference>
<name>A0A964T2G1_9HYPH</name>
<dbReference type="Gene3D" id="3.30.1490.20">
    <property type="entry name" value="ATP-grasp fold, A domain"/>
    <property type="match status" value="1"/>
</dbReference>
<dbReference type="Pfam" id="PF19045">
    <property type="entry name" value="Ligase_CoA_2"/>
    <property type="match status" value="1"/>
</dbReference>
<keyword evidence="1" id="KW-0816">Tricarboxylic acid cycle</keyword>
<dbReference type="Pfam" id="PF13380">
    <property type="entry name" value="CoA_binding_2"/>
    <property type="match status" value="1"/>
</dbReference>
<dbReference type="GO" id="GO:0005524">
    <property type="term" value="F:ATP binding"/>
    <property type="evidence" value="ECO:0007669"/>
    <property type="project" value="UniProtKB-KW"/>
</dbReference>
<dbReference type="InterPro" id="IPR013815">
    <property type="entry name" value="ATP_grasp_subdomain_1"/>
</dbReference>
<dbReference type="EMBL" id="SPKJ01000005">
    <property type="protein sequence ID" value="MYZ46712.1"/>
    <property type="molecule type" value="Genomic_DNA"/>
</dbReference>
<dbReference type="GO" id="GO:0006099">
    <property type="term" value="P:tricarboxylic acid cycle"/>
    <property type="evidence" value="ECO:0007669"/>
    <property type="project" value="UniProtKB-KW"/>
</dbReference>
<dbReference type="Proteomes" id="UP000773614">
    <property type="component" value="Unassembled WGS sequence"/>
</dbReference>
<comment type="similarity">
    <text evidence="5">In the N-terminal section; belongs to the acetate CoA ligase alpha subunit family.</text>
</comment>
<dbReference type="Gene3D" id="3.30.470.20">
    <property type="entry name" value="ATP-grasp fold, B domain"/>
    <property type="match status" value="1"/>
</dbReference>
<dbReference type="InterPro" id="IPR016102">
    <property type="entry name" value="Succinyl-CoA_synth-like"/>
</dbReference>
<comment type="caution">
    <text evidence="7">The sequence shown here is derived from an EMBL/GenBank/DDBJ whole genome shotgun (WGS) entry which is preliminary data.</text>
</comment>
<accession>A0A964T2G1</accession>
<dbReference type="InterPro" id="IPR051538">
    <property type="entry name" value="Acyl-CoA_Synth/Transferase"/>
</dbReference>
<dbReference type="CDD" id="cd04301">
    <property type="entry name" value="NAT_SF"/>
    <property type="match status" value="1"/>
</dbReference>
<evidence type="ECO:0000256" key="5">
    <source>
        <dbReference type="ARBA" id="ARBA00060888"/>
    </source>
</evidence>
<feature type="domain" description="N-acetyltransferase" evidence="6">
    <location>
        <begin position="745"/>
        <end position="898"/>
    </location>
</feature>
<evidence type="ECO:0000256" key="4">
    <source>
        <dbReference type="ARBA" id="ARBA00022840"/>
    </source>
</evidence>
<dbReference type="Pfam" id="PF13549">
    <property type="entry name" value="ATP-grasp_5"/>
    <property type="match status" value="1"/>
</dbReference>
<dbReference type="InterPro" id="IPR032875">
    <property type="entry name" value="Succ_CoA_lig_flav_dom"/>
</dbReference>
<keyword evidence="4" id="KW-0067">ATP-binding</keyword>
<dbReference type="InterPro" id="IPR043938">
    <property type="entry name" value="Ligase_CoA_dom"/>
</dbReference>
<evidence type="ECO:0000259" key="6">
    <source>
        <dbReference type="PROSITE" id="PS51186"/>
    </source>
</evidence>
<dbReference type="InterPro" id="IPR000182">
    <property type="entry name" value="GNAT_dom"/>
</dbReference>
<dbReference type="OrthoDB" id="9807426at2"/>
<dbReference type="InterPro" id="IPR016181">
    <property type="entry name" value="Acyl_CoA_acyltransferase"/>
</dbReference>
<organism evidence="7 8">
    <name type="scientific">Propylenella binzhouense</name>
    <dbReference type="NCBI Taxonomy" id="2555902"/>
    <lineage>
        <taxon>Bacteria</taxon>
        <taxon>Pseudomonadati</taxon>
        <taxon>Pseudomonadota</taxon>
        <taxon>Alphaproteobacteria</taxon>
        <taxon>Hyphomicrobiales</taxon>
        <taxon>Propylenellaceae</taxon>
        <taxon>Propylenella</taxon>
    </lineage>
</organism>
<dbReference type="FunFam" id="3.30.1490.20:FF:000020">
    <property type="entry name" value="Protein lysine acetyltransferase"/>
    <property type="match status" value="1"/>
</dbReference>
<dbReference type="Pfam" id="PF00583">
    <property type="entry name" value="Acetyltransf_1"/>
    <property type="match status" value="1"/>
</dbReference>
<dbReference type="Gene3D" id="3.40.630.30">
    <property type="match status" value="1"/>
</dbReference>
<gene>
    <name evidence="7" type="ORF">E4O86_03130</name>
</gene>
<evidence type="ECO:0000313" key="8">
    <source>
        <dbReference type="Proteomes" id="UP000773614"/>
    </source>
</evidence>
<dbReference type="AlphaFoldDB" id="A0A964T2G1"/>
<evidence type="ECO:0000256" key="1">
    <source>
        <dbReference type="ARBA" id="ARBA00022532"/>
    </source>
</evidence>
<dbReference type="PANTHER" id="PTHR43334">
    <property type="entry name" value="ACETATE--COA LIGASE [ADP-FORMING]"/>
    <property type="match status" value="1"/>
</dbReference>
<dbReference type="SUPFAM" id="SSF51735">
    <property type="entry name" value="NAD(P)-binding Rossmann-fold domains"/>
    <property type="match status" value="1"/>
</dbReference>
<evidence type="ECO:0000256" key="2">
    <source>
        <dbReference type="ARBA" id="ARBA00022598"/>
    </source>
</evidence>
<evidence type="ECO:0000313" key="7">
    <source>
        <dbReference type="EMBL" id="MYZ46712.1"/>
    </source>
</evidence>
<dbReference type="SUPFAM" id="SSF52210">
    <property type="entry name" value="Succinyl-CoA synthetase domains"/>
    <property type="match status" value="2"/>
</dbReference>
<dbReference type="SUPFAM" id="SSF56059">
    <property type="entry name" value="Glutathione synthetase ATP-binding domain-like"/>
    <property type="match status" value="1"/>
</dbReference>
<keyword evidence="2" id="KW-0436">Ligase</keyword>
<dbReference type="PROSITE" id="PS51186">
    <property type="entry name" value="GNAT"/>
    <property type="match status" value="1"/>
</dbReference>
<dbReference type="GO" id="GO:0016747">
    <property type="term" value="F:acyltransferase activity, transferring groups other than amino-acyl groups"/>
    <property type="evidence" value="ECO:0007669"/>
    <property type="project" value="InterPro"/>
</dbReference>
<dbReference type="Gene3D" id="3.40.50.261">
    <property type="entry name" value="Succinyl-CoA synthetase domains"/>
    <property type="match status" value="2"/>
</dbReference>
<dbReference type="SMART" id="SM00881">
    <property type="entry name" value="CoA_binding"/>
    <property type="match status" value="1"/>
</dbReference>
<sequence>MTTRRLDRVFNPRSVALFGASDRPGTVGNTVARNLLQAGFSGELFFVNPRRPVVEGVQSVADGRELPAGVDLAVVAAPPAAIPEILETAGSKGTEAAVVLTAFPADEAGRSLHAAMMAAVHRHGIRLVGPNCIGILSPHVGLNASFVHRNPLPGRLALVSQSGAILTAILDWATSHEIGFSHLVSVGNMADVDADDLIDYFAADPNCRAILLYLEGIVDAGPFVSAGRAAARIKPVVAIKSARAKAGAQAAHTHTGAMAGSDAVYDAVFERAGILRVTDLGELFDMAETLTHLRPFDGERLAILTNGGGAGILAVDSMEAAGGVLATLSPETQAHLDAALPPTWSHANPVDIIGDSDPGRYRVALEGILGDEGVDAVLVLYCPTSVTKGIDAARAVIEVVEAHRRRSARPKPVLTVWLGSGWVQDARDAFAAAAIPTFDTPRAAVESYRQIVAYARLKRGLLSIPPREATAFPRNRNLVAQIVAKSAASETGFMKWPEAREVLAAYDIPVVRAGLARTPDEAAAVAAGILEGGRMCAMKIVSPQVVHKSDVGGVRLNIASVEEARQAAAAMGEAVRRAVPGAVIDGFMIEEMVERRHGTELIVGLADDPTFGPILLFGAGGTAVEVIADKAIALPPLDRQLALQLMSRTRIIRLLRGYRDVPAANIEEIAATLVKISQLAIDFPEIRELDINPLVADETGVVAIDARMTVRPVSGGARAGIARFAIRPYPEELSESMRLLDGTDVFVRPVRPADAWLYQDFFDRLEPEDIRLRLLSVRRQFTEEFFARFTQVDYAREIAFVAFTPDEQHILGVSRLVLDADAERAEYAVVVRSDLKGKGLGWLLMRKLIDYAKSEEIPELYGHVLKENSNMLQMARELGFRTETDPDDPALVMVRLDLRSCGAGGQSSSV</sequence>
<dbReference type="Gene3D" id="3.40.50.720">
    <property type="entry name" value="NAD(P)-binding Rossmann-like Domain"/>
    <property type="match status" value="1"/>
</dbReference>
<reference evidence="7" key="1">
    <citation type="submission" date="2019-03" db="EMBL/GenBank/DDBJ databases">
        <title>Afifella sp. nov., isolated from activated sludge.</title>
        <authorList>
            <person name="Li Q."/>
            <person name="Liu Y."/>
        </authorList>
    </citation>
    <scope>NUCLEOTIDE SEQUENCE</scope>
    <source>
        <strain evidence="7">L72</strain>
    </source>
</reference>
<evidence type="ECO:0000256" key="3">
    <source>
        <dbReference type="ARBA" id="ARBA00022741"/>
    </source>
</evidence>
<proteinExistence type="inferred from homology"/>
<dbReference type="InterPro" id="IPR003781">
    <property type="entry name" value="CoA-bd"/>
</dbReference>
<dbReference type="GO" id="GO:0043758">
    <property type="term" value="F:acetate-CoA ligase (ADP-forming) activity"/>
    <property type="evidence" value="ECO:0007669"/>
    <property type="project" value="InterPro"/>
</dbReference>